<sequence length="27" mass="3059">MFCANILCNDSSGQQRSRYKGILGYFS</sequence>
<organism evidence="1">
    <name type="scientific">Arundo donax</name>
    <name type="common">Giant reed</name>
    <name type="synonym">Donax arundinaceus</name>
    <dbReference type="NCBI Taxonomy" id="35708"/>
    <lineage>
        <taxon>Eukaryota</taxon>
        <taxon>Viridiplantae</taxon>
        <taxon>Streptophyta</taxon>
        <taxon>Embryophyta</taxon>
        <taxon>Tracheophyta</taxon>
        <taxon>Spermatophyta</taxon>
        <taxon>Magnoliopsida</taxon>
        <taxon>Liliopsida</taxon>
        <taxon>Poales</taxon>
        <taxon>Poaceae</taxon>
        <taxon>PACMAD clade</taxon>
        <taxon>Arundinoideae</taxon>
        <taxon>Arundineae</taxon>
        <taxon>Arundo</taxon>
    </lineage>
</organism>
<dbReference type="AlphaFoldDB" id="A0A0A9BY52"/>
<protein>
    <submittedName>
        <fullName evidence="1">Uncharacterized protein</fullName>
    </submittedName>
</protein>
<evidence type="ECO:0000313" key="1">
    <source>
        <dbReference type="EMBL" id="JAD68984.1"/>
    </source>
</evidence>
<name>A0A0A9BY52_ARUDO</name>
<reference evidence="1" key="2">
    <citation type="journal article" date="2015" name="Data Brief">
        <title>Shoot transcriptome of the giant reed, Arundo donax.</title>
        <authorList>
            <person name="Barrero R.A."/>
            <person name="Guerrero F.D."/>
            <person name="Moolhuijzen P."/>
            <person name="Goolsby J.A."/>
            <person name="Tidwell J."/>
            <person name="Bellgard S.E."/>
            <person name="Bellgard M.I."/>
        </authorList>
    </citation>
    <scope>NUCLEOTIDE SEQUENCE</scope>
    <source>
        <tissue evidence="1">Shoot tissue taken approximately 20 cm above the soil surface</tissue>
    </source>
</reference>
<reference evidence="1" key="1">
    <citation type="submission" date="2014-09" db="EMBL/GenBank/DDBJ databases">
        <authorList>
            <person name="Magalhaes I.L.F."/>
            <person name="Oliveira U."/>
            <person name="Santos F.R."/>
            <person name="Vidigal T.H.D.A."/>
            <person name="Brescovit A.D."/>
            <person name="Santos A.J."/>
        </authorList>
    </citation>
    <scope>NUCLEOTIDE SEQUENCE</scope>
    <source>
        <tissue evidence="1">Shoot tissue taken approximately 20 cm above the soil surface</tissue>
    </source>
</reference>
<proteinExistence type="predicted"/>
<accession>A0A0A9BY52</accession>
<dbReference type="EMBL" id="GBRH01228911">
    <property type="protein sequence ID" value="JAD68984.1"/>
    <property type="molecule type" value="Transcribed_RNA"/>
</dbReference>